<dbReference type="InterPro" id="IPR000424">
    <property type="entry name" value="Primosome_PriB/ssb"/>
</dbReference>
<proteinExistence type="predicted"/>
<gene>
    <name evidence="3" type="ORF">SAMN02745823_00612</name>
</gene>
<dbReference type="Gene3D" id="2.40.50.140">
    <property type="entry name" value="Nucleic acid-binding proteins"/>
    <property type="match status" value="2"/>
</dbReference>
<dbReference type="EMBL" id="FQXV01000001">
    <property type="protein sequence ID" value="SHH64766.1"/>
    <property type="molecule type" value="Genomic_DNA"/>
</dbReference>
<dbReference type="InterPro" id="IPR012340">
    <property type="entry name" value="NA-bd_OB-fold"/>
</dbReference>
<dbReference type="SUPFAM" id="SSF50249">
    <property type="entry name" value="Nucleic acid-binding proteins"/>
    <property type="match status" value="2"/>
</dbReference>
<name>A0A1M5UPE0_9FIRM</name>
<reference evidence="3 4" key="1">
    <citation type="submission" date="2016-11" db="EMBL/GenBank/DDBJ databases">
        <authorList>
            <person name="Jaros S."/>
            <person name="Januszkiewicz K."/>
            <person name="Wedrychowicz H."/>
        </authorList>
    </citation>
    <scope>NUCLEOTIDE SEQUENCE [LARGE SCALE GENOMIC DNA]</scope>
    <source>
        <strain evidence="3 4">DSM 10068</strain>
    </source>
</reference>
<dbReference type="Pfam" id="PF00436">
    <property type="entry name" value="SSB"/>
    <property type="match status" value="1"/>
</dbReference>
<accession>A0A1M5UPE0</accession>
<organism evidence="3 4">
    <name type="scientific">Sporobacter termitidis DSM 10068</name>
    <dbReference type="NCBI Taxonomy" id="1123282"/>
    <lineage>
        <taxon>Bacteria</taxon>
        <taxon>Bacillati</taxon>
        <taxon>Bacillota</taxon>
        <taxon>Clostridia</taxon>
        <taxon>Eubacteriales</taxon>
        <taxon>Oscillospiraceae</taxon>
        <taxon>Sporobacter</taxon>
    </lineage>
</organism>
<dbReference type="PANTHER" id="PTHR10302">
    <property type="entry name" value="SINGLE-STRANDED DNA-BINDING PROTEIN"/>
    <property type="match status" value="1"/>
</dbReference>
<keyword evidence="4" id="KW-1185">Reference proteome</keyword>
<dbReference type="Proteomes" id="UP000183995">
    <property type="component" value="Unassembled WGS sequence"/>
</dbReference>
<keyword evidence="1 2" id="KW-0238">DNA-binding</keyword>
<evidence type="ECO:0000256" key="1">
    <source>
        <dbReference type="ARBA" id="ARBA00023125"/>
    </source>
</evidence>
<dbReference type="STRING" id="1123282.SAMN02745823_00612"/>
<dbReference type="NCBIfam" id="NF004476">
    <property type="entry name" value="PRK05813.1"/>
    <property type="match status" value="1"/>
</dbReference>
<dbReference type="GO" id="GO:0009295">
    <property type="term" value="C:nucleoid"/>
    <property type="evidence" value="ECO:0007669"/>
    <property type="project" value="TreeGrafter"/>
</dbReference>
<dbReference type="CDD" id="cd04496">
    <property type="entry name" value="SSB_OBF"/>
    <property type="match status" value="1"/>
</dbReference>
<sequence>MEGMNNVVELCGSIADKPRFSHMGGSESYFSFPLDIERLSGFVDTVNIIVRQEMLEKLEIEDSQHIAVTGELRSFNNKRGDGSRLVISVFAKELYFTDDEDKNLVRLTGAICKKPNLRKTPMGRQICDIMLAVNRRYGRSDYLPCIAWGRLAEGAAELAVGDTISLEGRIQSRKYIKNENGAATERTAFEVSIVTLLP</sequence>
<evidence type="ECO:0000256" key="2">
    <source>
        <dbReference type="PROSITE-ProRule" id="PRU00252"/>
    </source>
</evidence>
<dbReference type="PROSITE" id="PS50935">
    <property type="entry name" value="SSB"/>
    <property type="match status" value="2"/>
</dbReference>
<evidence type="ECO:0000313" key="3">
    <source>
        <dbReference type="EMBL" id="SHH64766.1"/>
    </source>
</evidence>
<protein>
    <submittedName>
        <fullName evidence="3">Single-strand binding protein family protein</fullName>
    </submittedName>
</protein>
<evidence type="ECO:0000313" key="4">
    <source>
        <dbReference type="Proteomes" id="UP000183995"/>
    </source>
</evidence>
<dbReference type="GO" id="GO:0003697">
    <property type="term" value="F:single-stranded DNA binding"/>
    <property type="evidence" value="ECO:0007669"/>
    <property type="project" value="InterPro"/>
</dbReference>
<dbReference type="PANTHER" id="PTHR10302:SF27">
    <property type="entry name" value="SINGLE-STRANDED DNA-BINDING PROTEIN"/>
    <property type="match status" value="1"/>
</dbReference>
<dbReference type="AlphaFoldDB" id="A0A1M5UPE0"/>
<dbReference type="GO" id="GO:0006260">
    <property type="term" value="P:DNA replication"/>
    <property type="evidence" value="ECO:0007669"/>
    <property type="project" value="InterPro"/>
</dbReference>
<dbReference type="InterPro" id="IPR011344">
    <property type="entry name" value="ssDNA-bd"/>
</dbReference>